<evidence type="ECO:0000256" key="1">
    <source>
        <dbReference type="ARBA" id="ARBA00022614"/>
    </source>
</evidence>
<dbReference type="EMBL" id="CT868529">
    <property type="protein sequence ID" value="CAK85029.1"/>
    <property type="molecule type" value="Genomic_DNA"/>
</dbReference>
<name>A0DPR2_PARTE</name>
<keyword evidence="1" id="KW-0433">Leucine-rich repeat</keyword>
<dbReference type="OrthoDB" id="1394818at2759"/>
<dbReference type="GO" id="GO:0005737">
    <property type="term" value="C:cytoplasm"/>
    <property type="evidence" value="ECO:0000318"/>
    <property type="project" value="GO_Central"/>
</dbReference>
<dbReference type="SUPFAM" id="SSF48403">
    <property type="entry name" value="Ankyrin repeat"/>
    <property type="match status" value="1"/>
</dbReference>
<dbReference type="PANTHER" id="PTHR48051">
    <property type="match status" value="1"/>
</dbReference>
<keyword evidence="4" id="KW-1185">Reference proteome</keyword>
<dbReference type="InterPro" id="IPR050216">
    <property type="entry name" value="LRR_domain-containing"/>
</dbReference>
<dbReference type="InterPro" id="IPR032675">
    <property type="entry name" value="LRR_dom_sf"/>
</dbReference>
<dbReference type="SMART" id="SM00248">
    <property type="entry name" value="ANK"/>
    <property type="match status" value="6"/>
</dbReference>
<dbReference type="InParanoid" id="A0DPR2"/>
<evidence type="ECO:0000313" key="4">
    <source>
        <dbReference type="Proteomes" id="UP000000600"/>
    </source>
</evidence>
<evidence type="ECO:0000313" key="3">
    <source>
        <dbReference type="EMBL" id="CAK85029.1"/>
    </source>
</evidence>
<dbReference type="GeneID" id="5038211"/>
<dbReference type="Gene3D" id="1.25.40.20">
    <property type="entry name" value="Ankyrin repeat-containing domain"/>
    <property type="match status" value="2"/>
</dbReference>
<protein>
    <submittedName>
        <fullName evidence="3">Uncharacterized protein</fullName>
    </submittedName>
</protein>
<accession>A0DPR2</accession>
<organism evidence="3 4">
    <name type="scientific">Paramecium tetraurelia</name>
    <dbReference type="NCBI Taxonomy" id="5888"/>
    <lineage>
        <taxon>Eukaryota</taxon>
        <taxon>Sar</taxon>
        <taxon>Alveolata</taxon>
        <taxon>Ciliophora</taxon>
        <taxon>Intramacronucleata</taxon>
        <taxon>Oligohymenophorea</taxon>
        <taxon>Peniculida</taxon>
        <taxon>Parameciidae</taxon>
        <taxon>Paramecium</taxon>
    </lineage>
</organism>
<dbReference type="KEGG" id="ptm:GSPATT00019211001"/>
<reference evidence="3 4" key="1">
    <citation type="journal article" date="2006" name="Nature">
        <title>Global trends of whole-genome duplications revealed by the ciliate Paramecium tetraurelia.</title>
        <authorList>
            <consortium name="Genoscope"/>
            <person name="Aury J.-M."/>
            <person name="Jaillon O."/>
            <person name="Duret L."/>
            <person name="Noel B."/>
            <person name="Jubin C."/>
            <person name="Porcel B.M."/>
            <person name="Segurens B."/>
            <person name="Daubin V."/>
            <person name="Anthouard V."/>
            <person name="Aiach N."/>
            <person name="Arnaiz O."/>
            <person name="Billaut A."/>
            <person name="Beisson J."/>
            <person name="Blanc I."/>
            <person name="Bouhouche K."/>
            <person name="Camara F."/>
            <person name="Duharcourt S."/>
            <person name="Guigo R."/>
            <person name="Gogendeau D."/>
            <person name="Katinka M."/>
            <person name="Keller A.-M."/>
            <person name="Kissmehl R."/>
            <person name="Klotz C."/>
            <person name="Koll F."/>
            <person name="Le Moue A."/>
            <person name="Lepere C."/>
            <person name="Malinsky S."/>
            <person name="Nowacki M."/>
            <person name="Nowak J.K."/>
            <person name="Plattner H."/>
            <person name="Poulain J."/>
            <person name="Ruiz F."/>
            <person name="Serrano V."/>
            <person name="Zagulski M."/>
            <person name="Dessen P."/>
            <person name="Betermier M."/>
            <person name="Weissenbach J."/>
            <person name="Scarpelli C."/>
            <person name="Schachter V."/>
            <person name="Sperling L."/>
            <person name="Meyer E."/>
            <person name="Cohen J."/>
            <person name="Wincker P."/>
        </authorList>
    </citation>
    <scope>NUCLEOTIDE SEQUENCE [LARGE SCALE GENOMIC DNA]</scope>
    <source>
        <strain evidence="3 4">Stock d4-2</strain>
    </source>
</reference>
<dbReference type="OMA" id="NDHIEYS"/>
<dbReference type="SUPFAM" id="SSF52058">
    <property type="entry name" value="L domain-like"/>
    <property type="match status" value="1"/>
</dbReference>
<dbReference type="Gene3D" id="3.80.10.10">
    <property type="entry name" value="Ribonuclease Inhibitor"/>
    <property type="match status" value="1"/>
</dbReference>
<dbReference type="Proteomes" id="UP000000600">
    <property type="component" value="Unassembled WGS sequence"/>
</dbReference>
<dbReference type="HOGENOM" id="CLU_373198_0_0_1"/>
<dbReference type="SMART" id="SM00364">
    <property type="entry name" value="LRR_BAC"/>
    <property type="match status" value="3"/>
</dbReference>
<evidence type="ECO:0000256" key="2">
    <source>
        <dbReference type="ARBA" id="ARBA00022737"/>
    </source>
</evidence>
<dbReference type="AlphaFoldDB" id="A0DPR2"/>
<dbReference type="InterPro" id="IPR002110">
    <property type="entry name" value="Ankyrin_rpt"/>
</dbReference>
<dbReference type="RefSeq" id="XP_001452426.1">
    <property type="nucleotide sequence ID" value="XM_001452389.1"/>
</dbReference>
<dbReference type="InterPro" id="IPR036770">
    <property type="entry name" value="Ankyrin_rpt-contain_sf"/>
</dbReference>
<gene>
    <name evidence="3" type="ORF">GSPATT00019211001</name>
</gene>
<proteinExistence type="predicted"/>
<sequence>MSEMNCTKLAIFNENPLKKQHLNQKNKDLEVILSSPQLNKKQIVFCKRIEQLDLSNQGLSEINKEKLNNIWIIKLDLSHNCIRQYGDEFKILQNLRILDISNNYLKILPFNFNKFHPQLQNLDISNNYLSILPQMPDELIQLNIEYNQVHLFPQLLKHSIQILLLTGNPIYELKYYSQLKEFSIDWVIYLGWNDRINGQQLEQFQNWLQKEHQATFQNMIKHFLGDYFNYQNTDENGNTIIHQAALKQHLGVILGCSNVVDKNSQNYQKQTPIQVALFSDKFQSVKCLLSLNVNLNQVKITLFQQNLVIISLIKQQINLMQGFLQHGTDPNEMDKDGNTGLHYLMNKWPSFQFPEKYAALLLYYGQSLQKIISACPLMLNAQGFSSFHIGVKRGFISAVQFALQYKGQLDIYDRCSHPFEITQVTGIDNLSVFDICMQQNQIQMCFLLLEYSQFYISCKPKSYGCLWKLILKNNKDILSEYFQKSRNKLYQYRKQIYKPENLYTCCFNLTKQLNASFMKINQPNYFTMSKSPNYYFKTQDAPLLKEGDNDHIEYSDSSIDSHEETKGLLPVNWSRYDCNNEMNAPKLFIESNTVVTEKETHKGNSKIRQMAAAYYNEYILNDNLSKKEEILIILLKLNFQINTVNQMSDYSIQEILIQIVQDYFQKCEIISDQQSSIQQESLFFKDLESIDQGASTCQIILMPSSINYLKQRFDQWTLEYLLRFTSKFSEHSKLSEIHQFELFQL</sequence>
<dbReference type="PANTHER" id="PTHR48051:SF46">
    <property type="entry name" value="LEUCINE RICH REPEAT-CONTAINING DOMAIN PROTEIN"/>
    <property type="match status" value="1"/>
</dbReference>
<keyword evidence="2" id="KW-0677">Repeat</keyword>